<keyword evidence="3" id="KW-1185">Reference proteome</keyword>
<proteinExistence type="predicted"/>
<dbReference type="InterPro" id="IPR054722">
    <property type="entry name" value="PolX-like_BBD"/>
</dbReference>
<comment type="caution">
    <text evidence="2">The sequence shown here is derived from an EMBL/GenBank/DDBJ whole genome shotgun (WGS) entry which is preliminary data.</text>
</comment>
<organism evidence="2 3">
    <name type="scientific">Nicotiana attenuata</name>
    <name type="common">Coyote tobacco</name>
    <dbReference type="NCBI Taxonomy" id="49451"/>
    <lineage>
        <taxon>Eukaryota</taxon>
        <taxon>Viridiplantae</taxon>
        <taxon>Streptophyta</taxon>
        <taxon>Embryophyta</taxon>
        <taxon>Tracheophyta</taxon>
        <taxon>Spermatophyta</taxon>
        <taxon>Magnoliopsida</taxon>
        <taxon>eudicotyledons</taxon>
        <taxon>Gunneridae</taxon>
        <taxon>Pentapetalae</taxon>
        <taxon>asterids</taxon>
        <taxon>lamiids</taxon>
        <taxon>Solanales</taxon>
        <taxon>Solanaceae</taxon>
        <taxon>Nicotianoideae</taxon>
        <taxon>Nicotianeae</taxon>
        <taxon>Nicotiana</taxon>
    </lineage>
</organism>
<name>A0A1J6K276_NICAT</name>
<sequence>LVHHSHPLYIHPSDTQGSIVLHGKNKLGFVLGTCRREMYDPSLHELWDRCNAIVWEDLKERFDKVNASRACYLHKKIVALTQGISPMSVYFSKLRELWDEYETLAPPPSCGCPESVKHAEHYQLQKLYKFLTGLNESYENTKDQILMTRPLPNINQAYAVMVNVESKRRIGNCGINASIGVDGNDATALLSSRGNNNGNNSGGHTRDNYYKLHGYPADFKYRKKEALQILMLTMCVQTSHISNTSPPAPVQFFTSEQYNQILQISQMGTAGIPTALMSNLGDHNWIVDTGATNHMVHQLGLLHKFKELSQMSKNKVHLPTGEQVTIIETGESHIFQDKTIGEVLYIPEFKYNLLSVSKITKELQCCAAFFPDFCVFQELSSGKVIGIGRKKDGLYIL</sequence>
<dbReference type="OMA" id="NARDIWL"/>
<feature type="non-terminal residue" evidence="2">
    <location>
        <position position="1"/>
    </location>
</feature>
<evidence type="ECO:0000259" key="1">
    <source>
        <dbReference type="Pfam" id="PF22936"/>
    </source>
</evidence>
<protein>
    <recommendedName>
        <fullName evidence="1">Retrovirus-related Pol polyprotein from transposon TNT 1-94-like beta-barrel domain-containing protein</fullName>
    </recommendedName>
</protein>
<dbReference type="Pfam" id="PF22936">
    <property type="entry name" value="Pol_BBD"/>
    <property type="match status" value="1"/>
</dbReference>
<accession>A0A1J6K276</accession>
<gene>
    <name evidence="2" type="ORF">A4A49_57131</name>
</gene>
<dbReference type="AlphaFoldDB" id="A0A1J6K276"/>
<feature type="domain" description="Retrovirus-related Pol polyprotein from transposon TNT 1-94-like beta-barrel" evidence="1">
    <location>
        <begin position="285"/>
        <end position="361"/>
    </location>
</feature>
<feature type="non-terminal residue" evidence="2">
    <location>
        <position position="397"/>
    </location>
</feature>
<evidence type="ECO:0000313" key="2">
    <source>
        <dbReference type="EMBL" id="OIT19232.1"/>
    </source>
</evidence>
<evidence type="ECO:0000313" key="3">
    <source>
        <dbReference type="Proteomes" id="UP000187609"/>
    </source>
</evidence>
<reference evidence="2" key="1">
    <citation type="submission" date="2016-11" db="EMBL/GenBank/DDBJ databases">
        <title>The genome of Nicotiana attenuata.</title>
        <authorList>
            <person name="Xu S."/>
            <person name="Brockmoeller T."/>
            <person name="Gaquerel E."/>
            <person name="Navarro A."/>
            <person name="Kuhl H."/>
            <person name="Gase K."/>
            <person name="Ling Z."/>
            <person name="Zhou W."/>
            <person name="Kreitzer C."/>
            <person name="Stanke M."/>
            <person name="Tang H."/>
            <person name="Lyons E."/>
            <person name="Pandey P."/>
            <person name="Pandey S.P."/>
            <person name="Timmermann B."/>
            <person name="Baldwin I.T."/>
        </authorList>
    </citation>
    <scope>NUCLEOTIDE SEQUENCE [LARGE SCALE GENOMIC DNA]</scope>
    <source>
        <strain evidence="2">UT</strain>
    </source>
</reference>
<dbReference type="PANTHER" id="PTHR34222:SF82">
    <property type="entry name" value="CCHC-TYPE DOMAIN-CONTAINING PROTEIN"/>
    <property type="match status" value="1"/>
</dbReference>
<dbReference type="Proteomes" id="UP000187609">
    <property type="component" value="Unassembled WGS sequence"/>
</dbReference>
<dbReference type="PANTHER" id="PTHR34222">
    <property type="entry name" value="GAG_PRE-INTEGRS DOMAIN-CONTAINING PROTEIN"/>
    <property type="match status" value="1"/>
</dbReference>
<dbReference type="EMBL" id="MJEQ01008832">
    <property type="protein sequence ID" value="OIT19232.1"/>
    <property type="molecule type" value="Genomic_DNA"/>
</dbReference>